<protein>
    <submittedName>
        <fullName evidence="1">Uncharacterized protein</fullName>
    </submittedName>
</protein>
<organism evidence="1 2">
    <name type="scientific">Jeotgalibacillus haloalkalitolerans</name>
    <dbReference type="NCBI Taxonomy" id="3104292"/>
    <lineage>
        <taxon>Bacteria</taxon>
        <taxon>Bacillati</taxon>
        <taxon>Bacillota</taxon>
        <taxon>Bacilli</taxon>
        <taxon>Bacillales</taxon>
        <taxon>Caryophanaceae</taxon>
        <taxon>Jeotgalibacillus</taxon>
    </lineage>
</organism>
<keyword evidence="2" id="KW-1185">Reference proteome</keyword>
<sequence>MYLLALIAIIIILFISSITVEKYLKEHSRQNEEIIRILNEIKGR</sequence>
<evidence type="ECO:0000313" key="1">
    <source>
        <dbReference type="EMBL" id="MDZ5712760.1"/>
    </source>
</evidence>
<gene>
    <name evidence="1" type="ORF">UFB30_11025</name>
</gene>
<dbReference type="EMBL" id="JAXQNN010000003">
    <property type="protein sequence ID" value="MDZ5712760.1"/>
    <property type="molecule type" value="Genomic_DNA"/>
</dbReference>
<dbReference type="RefSeq" id="WP_322421739.1">
    <property type="nucleotide sequence ID" value="NZ_JAXQNN010000003.1"/>
</dbReference>
<accession>A0ABU5KNC2</accession>
<reference evidence="1 2" key="1">
    <citation type="submission" date="2023-12" db="EMBL/GenBank/DDBJ databases">
        <title>Jeotgalibacillus haloalkaliphilus sp. nov., a novel salt-tolerant bacteria, isolated from the estuary of the Fenhe River into the Yellow River.</title>
        <authorList>
            <person name="Li Y."/>
        </authorList>
    </citation>
    <scope>NUCLEOTIDE SEQUENCE [LARGE SCALE GENOMIC DNA]</scope>
    <source>
        <strain evidence="1 2">HH7-29</strain>
    </source>
</reference>
<name>A0ABU5KNC2_9BACL</name>
<dbReference type="Proteomes" id="UP001292084">
    <property type="component" value="Unassembled WGS sequence"/>
</dbReference>
<evidence type="ECO:0000313" key="2">
    <source>
        <dbReference type="Proteomes" id="UP001292084"/>
    </source>
</evidence>
<comment type="caution">
    <text evidence="1">The sequence shown here is derived from an EMBL/GenBank/DDBJ whole genome shotgun (WGS) entry which is preliminary data.</text>
</comment>
<proteinExistence type="predicted"/>